<dbReference type="PANTHER" id="PTHR30055:SF234">
    <property type="entry name" value="HTH-TYPE TRANSCRIPTIONAL REGULATOR BETI"/>
    <property type="match status" value="1"/>
</dbReference>
<dbReference type="PROSITE" id="PS50977">
    <property type="entry name" value="HTH_TETR_2"/>
    <property type="match status" value="1"/>
</dbReference>
<dbReference type="EMBL" id="AQPF01000021">
    <property type="protein sequence ID" value="KAF0805051.1"/>
    <property type="molecule type" value="Genomic_DNA"/>
</dbReference>
<protein>
    <submittedName>
        <fullName evidence="6">Transcriptional regulator</fullName>
    </submittedName>
</protein>
<feature type="DNA-binding region" description="H-T-H motif" evidence="4">
    <location>
        <begin position="49"/>
        <end position="68"/>
    </location>
</feature>
<feature type="domain" description="HTH tetR-type" evidence="5">
    <location>
        <begin position="27"/>
        <end position="86"/>
    </location>
</feature>
<keyword evidence="2 4" id="KW-0238">DNA-binding</keyword>
<dbReference type="InterPro" id="IPR036271">
    <property type="entry name" value="Tet_transcr_reg_TetR-rel_C_sf"/>
</dbReference>
<reference evidence="6 7" key="1">
    <citation type="submission" date="2012-09" db="EMBL/GenBank/DDBJ databases">
        <title>Genome Sequence of alkane-degrading Bacterium Alcanivorax sp. 6-D-6.</title>
        <authorList>
            <person name="Lai Q."/>
            <person name="Shao Z."/>
        </authorList>
    </citation>
    <scope>NUCLEOTIDE SEQUENCE [LARGE SCALE GENOMIC DNA]</scope>
    <source>
        <strain evidence="6 7">6-D-6</strain>
    </source>
</reference>
<dbReference type="InterPro" id="IPR009057">
    <property type="entry name" value="Homeodomain-like_sf"/>
</dbReference>
<comment type="caution">
    <text evidence="6">The sequence shown here is derived from an EMBL/GenBank/DDBJ whole genome shotgun (WGS) entry which is preliminary data.</text>
</comment>
<name>A0ABQ6Y737_9GAMM</name>
<dbReference type="PANTHER" id="PTHR30055">
    <property type="entry name" value="HTH-TYPE TRANSCRIPTIONAL REGULATOR RUTR"/>
    <property type="match status" value="1"/>
</dbReference>
<evidence type="ECO:0000313" key="6">
    <source>
        <dbReference type="EMBL" id="KAF0805051.1"/>
    </source>
</evidence>
<dbReference type="Pfam" id="PF00440">
    <property type="entry name" value="TetR_N"/>
    <property type="match status" value="1"/>
</dbReference>
<dbReference type="InterPro" id="IPR001647">
    <property type="entry name" value="HTH_TetR"/>
</dbReference>
<evidence type="ECO:0000256" key="4">
    <source>
        <dbReference type="PROSITE-ProRule" id="PRU00335"/>
    </source>
</evidence>
<evidence type="ECO:0000313" key="7">
    <source>
        <dbReference type="Proteomes" id="UP000771797"/>
    </source>
</evidence>
<dbReference type="SUPFAM" id="SSF46689">
    <property type="entry name" value="Homeodomain-like"/>
    <property type="match status" value="1"/>
</dbReference>
<evidence type="ECO:0000256" key="2">
    <source>
        <dbReference type="ARBA" id="ARBA00023125"/>
    </source>
</evidence>
<evidence type="ECO:0000256" key="3">
    <source>
        <dbReference type="ARBA" id="ARBA00023163"/>
    </source>
</evidence>
<sequence>MPWSGASNRRRHRAPLNWEKEQVAEKKTSPDRLIAAATRALQQGDGDFEMSTIARTAGVSVGLAYHYFGSKAGLVAAVVEHFYEALDNEVMMARLPVSDWLERERLRIQYSVAFHYRHPLAAVILQRLRREPSVMAIEQQRLERQIEAGVGNMLQGQKQGSVSAELDPAAAATFTLAGSRALIARALALPPEARPTEQTLSEQIWGLVRQATRAGG</sequence>
<keyword evidence="3" id="KW-0804">Transcription</keyword>
<keyword evidence="7" id="KW-1185">Reference proteome</keyword>
<dbReference type="Proteomes" id="UP000771797">
    <property type="component" value="Unassembled WGS sequence"/>
</dbReference>
<keyword evidence="1" id="KW-0805">Transcription regulation</keyword>
<accession>A0ABQ6Y737</accession>
<dbReference type="Gene3D" id="1.10.357.10">
    <property type="entry name" value="Tetracycline Repressor, domain 2"/>
    <property type="match status" value="1"/>
</dbReference>
<proteinExistence type="predicted"/>
<dbReference type="InterPro" id="IPR050109">
    <property type="entry name" value="HTH-type_TetR-like_transc_reg"/>
</dbReference>
<gene>
    <name evidence="6" type="ORF">A6D6_02561</name>
</gene>
<dbReference type="SUPFAM" id="SSF48498">
    <property type="entry name" value="Tetracyclin repressor-like, C-terminal domain"/>
    <property type="match status" value="1"/>
</dbReference>
<evidence type="ECO:0000259" key="5">
    <source>
        <dbReference type="PROSITE" id="PS50977"/>
    </source>
</evidence>
<organism evidence="6 7">
    <name type="scientific">Alcanivorax xiamenensis</name>
    <dbReference type="NCBI Taxonomy" id="1177156"/>
    <lineage>
        <taxon>Bacteria</taxon>
        <taxon>Pseudomonadati</taxon>
        <taxon>Pseudomonadota</taxon>
        <taxon>Gammaproteobacteria</taxon>
        <taxon>Oceanospirillales</taxon>
        <taxon>Alcanivoracaceae</taxon>
        <taxon>Alcanivorax</taxon>
    </lineage>
</organism>
<evidence type="ECO:0000256" key="1">
    <source>
        <dbReference type="ARBA" id="ARBA00023015"/>
    </source>
</evidence>